<evidence type="ECO:0000259" key="11">
    <source>
        <dbReference type="Pfam" id="PF00133"/>
    </source>
</evidence>
<dbReference type="NCBIfam" id="NF004349">
    <property type="entry name" value="PRK05729.1"/>
    <property type="match status" value="1"/>
</dbReference>
<name>A0A1F7Z535_9BACT</name>
<accession>A0A1F7Z535</accession>
<keyword evidence="7 10" id="KW-0030">Aminoacyl-tRNA synthetase</keyword>
<evidence type="ECO:0000259" key="12">
    <source>
        <dbReference type="Pfam" id="PF08264"/>
    </source>
</evidence>
<keyword evidence="4 10" id="KW-0547">Nucleotide-binding</keyword>
<keyword evidence="2" id="KW-0963">Cytoplasm</keyword>
<dbReference type="PRINTS" id="PR00986">
    <property type="entry name" value="TRNASYNTHVAL"/>
</dbReference>
<dbReference type="PANTHER" id="PTHR11946">
    <property type="entry name" value="VALYL-TRNA SYNTHETASES"/>
    <property type="match status" value="1"/>
</dbReference>
<dbReference type="GO" id="GO:0006438">
    <property type="term" value="P:valyl-tRNA aminoacylation"/>
    <property type="evidence" value="ECO:0007669"/>
    <property type="project" value="UniProtKB-UniRule"/>
</dbReference>
<evidence type="ECO:0000256" key="7">
    <source>
        <dbReference type="ARBA" id="ARBA00023146"/>
    </source>
</evidence>
<evidence type="ECO:0000256" key="5">
    <source>
        <dbReference type="ARBA" id="ARBA00022840"/>
    </source>
</evidence>
<dbReference type="Proteomes" id="UP000177169">
    <property type="component" value="Unassembled WGS sequence"/>
</dbReference>
<keyword evidence="3 10" id="KW-0436">Ligase</keyword>
<evidence type="ECO:0000256" key="6">
    <source>
        <dbReference type="ARBA" id="ARBA00022917"/>
    </source>
</evidence>
<dbReference type="InterPro" id="IPR014729">
    <property type="entry name" value="Rossmann-like_a/b/a_fold"/>
</dbReference>
<evidence type="ECO:0000313" key="13">
    <source>
        <dbReference type="EMBL" id="OGM34560.1"/>
    </source>
</evidence>
<dbReference type="EC" id="6.1.1.9" evidence="1 9"/>
<evidence type="ECO:0000256" key="3">
    <source>
        <dbReference type="ARBA" id="ARBA00022598"/>
    </source>
</evidence>
<dbReference type="InterPro" id="IPR001412">
    <property type="entry name" value="aa-tRNA-synth_I_CS"/>
</dbReference>
<comment type="caution">
    <text evidence="13">The sequence shown here is derived from an EMBL/GenBank/DDBJ whole genome shotgun (WGS) entry which is preliminary data.</text>
</comment>
<dbReference type="Pfam" id="PF08264">
    <property type="entry name" value="Anticodon_1"/>
    <property type="match status" value="1"/>
</dbReference>
<proteinExistence type="inferred from homology"/>
<dbReference type="InterPro" id="IPR013155">
    <property type="entry name" value="M/V/L/I-tRNA-synth_anticd-bd"/>
</dbReference>
<dbReference type="PROSITE" id="PS00178">
    <property type="entry name" value="AA_TRNA_LIGASE_I"/>
    <property type="match status" value="1"/>
</dbReference>
<dbReference type="SUPFAM" id="SSF52374">
    <property type="entry name" value="Nucleotidylyl transferase"/>
    <property type="match status" value="1"/>
</dbReference>
<dbReference type="SUPFAM" id="SSF47323">
    <property type="entry name" value="Anticodon-binding domain of a subclass of class I aminoacyl-tRNA synthetases"/>
    <property type="match status" value="1"/>
</dbReference>
<dbReference type="EMBL" id="MGGR01000005">
    <property type="protein sequence ID" value="OGM34560.1"/>
    <property type="molecule type" value="Genomic_DNA"/>
</dbReference>
<dbReference type="InterPro" id="IPR002300">
    <property type="entry name" value="aa-tRNA-synth_Ia"/>
</dbReference>
<dbReference type="AlphaFoldDB" id="A0A1F7Z535"/>
<dbReference type="Pfam" id="PF00133">
    <property type="entry name" value="tRNA-synt_1"/>
    <property type="match status" value="1"/>
</dbReference>
<dbReference type="STRING" id="1802505.A3D01_03400"/>
<comment type="similarity">
    <text evidence="10">Belongs to the class-I aminoacyl-tRNA synthetase family.</text>
</comment>
<keyword evidence="5 10" id="KW-0067">ATP-binding</keyword>
<gene>
    <name evidence="13" type="ORF">A3D01_03400</name>
</gene>
<dbReference type="SUPFAM" id="SSF50677">
    <property type="entry name" value="ValRS/IleRS/LeuRS editing domain"/>
    <property type="match status" value="1"/>
</dbReference>
<evidence type="ECO:0000256" key="1">
    <source>
        <dbReference type="ARBA" id="ARBA00013169"/>
    </source>
</evidence>
<dbReference type="PANTHER" id="PTHR11946:SF93">
    <property type="entry name" value="VALINE--TRNA LIGASE, CHLOROPLASTIC_MITOCHONDRIAL 2"/>
    <property type="match status" value="1"/>
</dbReference>
<comment type="catalytic activity">
    <reaction evidence="8">
        <text>tRNA(Val) + L-valine + ATP = L-valyl-tRNA(Val) + AMP + diphosphate</text>
        <dbReference type="Rhea" id="RHEA:10704"/>
        <dbReference type="Rhea" id="RHEA-COMP:9672"/>
        <dbReference type="Rhea" id="RHEA-COMP:9708"/>
        <dbReference type="ChEBI" id="CHEBI:30616"/>
        <dbReference type="ChEBI" id="CHEBI:33019"/>
        <dbReference type="ChEBI" id="CHEBI:57762"/>
        <dbReference type="ChEBI" id="CHEBI:78442"/>
        <dbReference type="ChEBI" id="CHEBI:78537"/>
        <dbReference type="ChEBI" id="CHEBI:456215"/>
        <dbReference type="EC" id="6.1.1.9"/>
    </reaction>
</comment>
<evidence type="ECO:0000256" key="8">
    <source>
        <dbReference type="ARBA" id="ARBA00047552"/>
    </source>
</evidence>
<organism evidence="13 14">
    <name type="scientific">Candidatus Woesebacteria bacterium RIFCSPHIGHO2_02_FULL_39_13</name>
    <dbReference type="NCBI Taxonomy" id="1802505"/>
    <lineage>
        <taxon>Bacteria</taxon>
        <taxon>Candidatus Woeseibacteriota</taxon>
    </lineage>
</organism>
<evidence type="ECO:0000313" key="14">
    <source>
        <dbReference type="Proteomes" id="UP000177169"/>
    </source>
</evidence>
<feature type="domain" description="Aminoacyl-tRNA synthetase class Ia" evidence="11">
    <location>
        <begin position="13"/>
        <end position="564"/>
    </location>
</feature>
<dbReference type="Gene3D" id="1.10.730.10">
    <property type="entry name" value="Isoleucyl-tRNA Synthetase, Domain 1"/>
    <property type="match status" value="1"/>
</dbReference>
<dbReference type="Gene3D" id="3.40.50.620">
    <property type="entry name" value="HUPs"/>
    <property type="match status" value="2"/>
</dbReference>
<evidence type="ECO:0000256" key="10">
    <source>
        <dbReference type="RuleBase" id="RU363035"/>
    </source>
</evidence>
<dbReference type="NCBIfam" id="TIGR00422">
    <property type="entry name" value="valS"/>
    <property type="match status" value="1"/>
</dbReference>
<dbReference type="CDD" id="cd07962">
    <property type="entry name" value="Anticodon_Ia_Val"/>
    <property type="match status" value="1"/>
</dbReference>
<keyword evidence="6 10" id="KW-0648">Protein biosynthesis</keyword>
<dbReference type="GO" id="GO:0004832">
    <property type="term" value="F:valine-tRNA ligase activity"/>
    <property type="evidence" value="ECO:0007669"/>
    <property type="project" value="UniProtKB-UniRule"/>
</dbReference>
<dbReference type="InterPro" id="IPR009008">
    <property type="entry name" value="Val/Leu/Ile-tRNA-synth_edit"/>
</dbReference>
<dbReference type="GO" id="GO:0005829">
    <property type="term" value="C:cytosol"/>
    <property type="evidence" value="ECO:0007669"/>
    <property type="project" value="TreeGrafter"/>
</dbReference>
<dbReference type="InterPro" id="IPR002303">
    <property type="entry name" value="Valyl-tRNA_ligase"/>
</dbReference>
<dbReference type="InterPro" id="IPR009080">
    <property type="entry name" value="tRNAsynth_Ia_anticodon-bd"/>
</dbReference>
<reference evidence="13 14" key="1">
    <citation type="journal article" date="2016" name="Nat. Commun.">
        <title>Thousands of microbial genomes shed light on interconnected biogeochemical processes in an aquifer system.</title>
        <authorList>
            <person name="Anantharaman K."/>
            <person name="Brown C.T."/>
            <person name="Hug L.A."/>
            <person name="Sharon I."/>
            <person name="Castelle C.J."/>
            <person name="Probst A.J."/>
            <person name="Thomas B.C."/>
            <person name="Singh A."/>
            <person name="Wilkins M.J."/>
            <person name="Karaoz U."/>
            <person name="Brodie E.L."/>
            <person name="Williams K.H."/>
            <person name="Hubbard S.S."/>
            <person name="Banfield J.F."/>
        </authorList>
    </citation>
    <scope>NUCLEOTIDE SEQUENCE [LARGE SCALE GENOMIC DNA]</scope>
</reference>
<sequence length="713" mass="82851">MDKVYDHRKYEQKIYSLWEKNGAFTPKVDKSKNPFTIIMPPPNANDPLHVGHAREVATQDILIRYHRMKGNSTLWLPGSDHAGIETQYVFEKKLREKGKSRSDYDRDTLYNMIWDYVKDNTGVMEKQLRQLGASCDWSRFKFTLDEKIIKIVYKTFKKLYYDGLIYRGERIVNYCPLCGTSFSQLEVNYIEKEDELYYLDYETLTIATTRPETIFADVAIAVNPKDNKYKKLVGKAAKIPLINREVPIITDRLVDLNFGTGALKVTPGHDPVDFEIGEKHIPSIISVIDMEGKMINTPEKYISMKASVAREEVVKDLEEKGYIKKRERLHHSVGVCYKHKTPIEPIVSKQWFIKVKPLAEISKAALKKGEVKIVAKKYDKIAHHWLNNLKDWNISRQIVWGIRIPAWRCDKCLEWTITDGVVPKNCVSCGHEKLIQDPDTFDTWFSSGQWPYATLLAQSRISNFQFPISKNDKAKFEDFDYFYPTSVMNPAYDILPFWVIRMIMLGLYATTRVPFKIVLLHGLVRDRFGVKISKSKGNVINPIEMINKYGADSLRMASIWGSLVENDSSLSEDNIRGQRNFANKIWNAARFIFLESVAKRGGYSKAPTTKNSYDLKIIKQLRVTTKKVTRLLEKYRLNEAAETLYDFFWNQFANDYLEKTKSRRKDAQKILDFVLQESLKLLHPFMPFVTEAIWQESKNRFNNTTLISSSWPK</sequence>
<evidence type="ECO:0000256" key="9">
    <source>
        <dbReference type="NCBIfam" id="TIGR00422"/>
    </source>
</evidence>
<dbReference type="InterPro" id="IPR033705">
    <property type="entry name" value="Anticodon_Ia_Val"/>
</dbReference>
<protein>
    <recommendedName>
        <fullName evidence="1 9">Valine--tRNA ligase</fullName>
        <ecNumber evidence="1 9">6.1.1.9</ecNumber>
    </recommendedName>
</protein>
<dbReference type="GO" id="GO:0002161">
    <property type="term" value="F:aminoacyl-tRNA deacylase activity"/>
    <property type="evidence" value="ECO:0007669"/>
    <property type="project" value="InterPro"/>
</dbReference>
<dbReference type="GO" id="GO:0005524">
    <property type="term" value="F:ATP binding"/>
    <property type="evidence" value="ECO:0007669"/>
    <property type="project" value="UniProtKB-KW"/>
</dbReference>
<evidence type="ECO:0000256" key="4">
    <source>
        <dbReference type="ARBA" id="ARBA00022741"/>
    </source>
</evidence>
<evidence type="ECO:0000256" key="2">
    <source>
        <dbReference type="ARBA" id="ARBA00022490"/>
    </source>
</evidence>
<feature type="domain" description="Methionyl/Valyl/Leucyl/Isoleucyl-tRNA synthetase anticodon-binding" evidence="12">
    <location>
        <begin position="614"/>
        <end position="713"/>
    </location>
</feature>